<accession>A0A0F4PIQ2</accession>
<evidence type="ECO:0000313" key="2">
    <source>
        <dbReference type="EMBL" id="KJY98690.1"/>
    </source>
</evidence>
<evidence type="ECO:0000313" key="3">
    <source>
        <dbReference type="Proteomes" id="UP000033664"/>
    </source>
</evidence>
<sequence length="449" mass="51362">MRLSLLLTSSLLISACGGSDPTTEPPTKPEPPIEPTTLHSDKVQQLWQENITDLITSEPLWQNDYAYDTANVLMLPMHYAYQHKERFNDDPRHNFEQFFANVESAFYPQDIENRVIKTQFLYFVSQYLKLQIESSRWSENETVNLLLLERIESALNELWYNLDAVHWDASLQFTGIKQRLEWKLSSPAYDYAYYGAIIDEEMFSLAIMNDLAFIKSALGQEYGPADEIKAVTRQVITTQGSFDGTAWFFQKGQWHDHRDYAYAGHATLGSALERSEVSDIAIDSSHSHRMPLWLKSFADAAGSNNDSLYVDALAGFRHTFETFALQTRESEGEFQLLQTNYLDGRNGLYRYSYSTLGDDNGYGPFELSGTLLVGYYAFSGSQKYAQGMRRLANSFPLSHALIETYTGPASSRYRHPSFQWPEYFSNGFAQTFSFLASCYQRDIESCEGE</sequence>
<dbReference type="PROSITE" id="PS51257">
    <property type="entry name" value="PROKAR_LIPOPROTEIN"/>
    <property type="match status" value="1"/>
</dbReference>
<dbReference type="OrthoDB" id="1550726at2"/>
<feature type="compositionally biased region" description="Pro residues" evidence="1">
    <location>
        <begin position="23"/>
        <end position="34"/>
    </location>
</feature>
<dbReference type="RefSeq" id="WP_045980381.1">
    <property type="nucleotide sequence ID" value="NZ_CP023396.1"/>
</dbReference>
<dbReference type="PATRIC" id="fig|151081.8.peg.3327"/>
<gene>
    <name evidence="2" type="ORF">TW72_13290</name>
</gene>
<name>A0A0F4PIQ2_9GAMM</name>
<protein>
    <recommendedName>
        <fullName evidence="4">Lipoprotein</fullName>
    </recommendedName>
</protein>
<dbReference type="GeneID" id="58229468"/>
<evidence type="ECO:0000256" key="1">
    <source>
        <dbReference type="SAM" id="MobiDB-lite"/>
    </source>
</evidence>
<dbReference type="AlphaFoldDB" id="A0A0F4PIQ2"/>
<dbReference type="EMBL" id="JXXZ01000010">
    <property type="protein sequence ID" value="KJY98690.1"/>
    <property type="molecule type" value="Genomic_DNA"/>
</dbReference>
<evidence type="ECO:0008006" key="4">
    <source>
        <dbReference type="Google" id="ProtNLM"/>
    </source>
</evidence>
<feature type="region of interest" description="Disordered" evidence="1">
    <location>
        <begin position="16"/>
        <end position="37"/>
    </location>
</feature>
<keyword evidence="3" id="KW-1185">Reference proteome</keyword>
<proteinExistence type="predicted"/>
<comment type="caution">
    <text evidence="2">The sequence shown here is derived from an EMBL/GenBank/DDBJ whole genome shotgun (WGS) entry which is preliminary data.</text>
</comment>
<organism evidence="2 3">
    <name type="scientific">Pseudoalteromonas ruthenica</name>
    <dbReference type="NCBI Taxonomy" id="151081"/>
    <lineage>
        <taxon>Bacteria</taxon>
        <taxon>Pseudomonadati</taxon>
        <taxon>Pseudomonadota</taxon>
        <taxon>Gammaproteobacteria</taxon>
        <taxon>Alteromonadales</taxon>
        <taxon>Pseudoalteromonadaceae</taxon>
        <taxon>Pseudoalteromonas</taxon>
    </lineage>
</organism>
<reference evidence="2 3" key="1">
    <citation type="journal article" date="2015" name="BMC Genomics">
        <title>Genome mining reveals unlocked bioactive potential of marine Gram-negative bacteria.</title>
        <authorList>
            <person name="Machado H."/>
            <person name="Sonnenschein E.C."/>
            <person name="Melchiorsen J."/>
            <person name="Gram L."/>
        </authorList>
    </citation>
    <scope>NUCLEOTIDE SEQUENCE [LARGE SCALE GENOMIC DNA]</scope>
    <source>
        <strain evidence="2 3">S3137</strain>
    </source>
</reference>
<dbReference type="Proteomes" id="UP000033664">
    <property type="component" value="Unassembled WGS sequence"/>
</dbReference>